<organism evidence="8 9">
    <name type="scientific">Aureimonas populi</name>
    <dbReference type="NCBI Taxonomy" id="1701758"/>
    <lineage>
        <taxon>Bacteria</taxon>
        <taxon>Pseudomonadati</taxon>
        <taxon>Pseudomonadota</taxon>
        <taxon>Alphaproteobacteria</taxon>
        <taxon>Hyphomicrobiales</taxon>
        <taxon>Aurantimonadaceae</taxon>
        <taxon>Aureimonas</taxon>
    </lineage>
</organism>
<keyword evidence="2" id="KW-1003">Cell membrane</keyword>
<comment type="caution">
    <text evidence="8">The sequence shown here is derived from an EMBL/GenBank/DDBJ whole genome shotgun (WGS) entry which is preliminary data.</text>
</comment>
<dbReference type="EMBL" id="JBHUIJ010000006">
    <property type="protein sequence ID" value="MFD2237203.1"/>
    <property type="molecule type" value="Genomic_DNA"/>
</dbReference>
<evidence type="ECO:0000256" key="1">
    <source>
        <dbReference type="ARBA" id="ARBA00004651"/>
    </source>
</evidence>
<accession>A0ABW5CM87</accession>
<evidence type="ECO:0000256" key="2">
    <source>
        <dbReference type="ARBA" id="ARBA00022475"/>
    </source>
</evidence>
<dbReference type="PANTHER" id="PTHR42709:SF6">
    <property type="entry name" value="UNDECAPRENYL PHOSPHATE TRANSPORTER A"/>
    <property type="match status" value="1"/>
</dbReference>
<sequence>MDFDPVGAAMAWISAYGLIGLFAVALAERFVPVMPSYGLLLAVGIGAAEAVWSLPAAFIATTLGSMLGCTVWFWAVRGLGDVRSMRLLGTVGRLFGMSADRIERCIASFQRNQTALSFSLQLVPVVRLFAPAFAALLRATSRSFLIASAAGVAVWNGLFIGVGYAASHAIETANTTVLALAALGCLLGAEASLFWIGRRVSSRQTGGRVMQDVRSPCDGGQSAALPPQFKNVRDRLP</sequence>
<keyword evidence="9" id="KW-1185">Reference proteome</keyword>
<keyword evidence="4 6" id="KW-1133">Transmembrane helix</keyword>
<evidence type="ECO:0000256" key="6">
    <source>
        <dbReference type="SAM" id="Phobius"/>
    </source>
</evidence>
<evidence type="ECO:0000259" key="7">
    <source>
        <dbReference type="Pfam" id="PF09335"/>
    </source>
</evidence>
<evidence type="ECO:0000313" key="9">
    <source>
        <dbReference type="Proteomes" id="UP001597371"/>
    </source>
</evidence>
<dbReference type="RefSeq" id="WP_209736664.1">
    <property type="nucleotide sequence ID" value="NZ_CP072611.1"/>
</dbReference>
<feature type="transmembrane region" description="Helical" evidence="6">
    <location>
        <begin position="58"/>
        <end position="76"/>
    </location>
</feature>
<evidence type="ECO:0000256" key="3">
    <source>
        <dbReference type="ARBA" id="ARBA00022692"/>
    </source>
</evidence>
<dbReference type="Proteomes" id="UP001597371">
    <property type="component" value="Unassembled WGS sequence"/>
</dbReference>
<name>A0ABW5CM87_9HYPH</name>
<feature type="transmembrane region" description="Helical" evidence="6">
    <location>
        <begin position="177"/>
        <end position="196"/>
    </location>
</feature>
<keyword evidence="5 6" id="KW-0472">Membrane</keyword>
<feature type="transmembrane region" description="Helical" evidence="6">
    <location>
        <begin position="6"/>
        <end position="27"/>
    </location>
</feature>
<dbReference type="PANTHER" id="PTHR42709">
    <property type="entry name" value="ALKALINE PHOSPHATASE LIKE PROTEIN"/>
    <property type="match status" value="1"/>
</dbReference>
<evidence type="ECO:0000256" key="4">
    <source>
        <dbReference type="ARBA" id="ARBA00022989"/>
    </source>
</evidence>
<feature type="domain" description="VTT" evidence="7">
    <location>
        <begin position="35"/>
        <end position="164"/>
    </location>
</feature>
<dbReference type="InterPro" id="IPR051311">
    <property type="entry name" value="DedA_domain"/>
</dbReference>
<dbReference type="Pfam" id="PF09335">
    <property type="entry name" value="VTT_dom"/>
    <property type="match status" value="1"/>
</dbReference>
<protein>
    <submittedName>
        <fullName evidence="8">DedA family protein</fullName>
    </submittedName>
</protein>
<gene>
    <name evidence="8" type="ORF">ACFSKQ_06950</name>
</gene>
<dbReference type="InterPro" id="IPR032816">
    <property type="entry name" value="VTT_dom"/>
</dbReference>
<comment type="subcellular location">
    <subcellularLocation>
        <location evidence="1">Cell membrane</location>
        <topology evidence="1">Multi-pass membrane protein</topology>
    </subcellularLocation>
</comment>
<keyword evidence="3 6" id="KW-0812">Transmembrane</keyword>
<feature type="transmembrane region" description="Helical" evidence="6">
    <location>
        <begin position="144"/>
        <end position="165"/>
    </location>
</feature>
<feature type="transmembrane region" description="Helical" evidence="6">
    <location>
        <begin position="34"/>
        <end position="52"/>
    </location>
</feature>
<proteinExistence type="predicted"/>
<evidence type="ECO:0000313" key="8">
    <source>
        <dbReference type="EMBL" id="MFD2237203.1"/>
    </source>
</evidence>
<reference evidence="9" key="1">
    <citation type="journal article" date="2019" name="Int. J. Syst. Evol. Microbiol.">
        <title>The Global Catalogue of Microorganisms (GCM) 10K type strain sequencing project: providing services to taxonomists for standard genome sequencing and annotation.</title>
        <authorList>
            <consortium name="The Broad Institute Genomics Platform"/>
            <consortium name="The Broad Institute Genome Sequencing Center for Infectious Disease"/>
            <person name="Wu L."/>
            <person name="Ma J."/>
        </authorList>
    </citation>
    <scope>NUCLEOTIDE SEQUENCE [LARGE SCALE GENOMIC DNA]</scope>
    <source>
        <strain evidence="9">ZS-35-S2</strain>
    </source>
</reference>
<evidence type="ECO:0000256" key="5">
    <source>
        <dbReference type="ARBA" id="ARBA00023136"/>
    </source>
</evidence>